<dbReference type="Proteomes" id="UP000054408">
    <property type="component" value="Unassembled WGS sequence"/>
</dbReference>
<feature type="compositionally biased region" description="Basic residues" evidence="2">
    <location>
        <begin position="301"/>
        <end position="347"/>
    </location>
</feature>
<gene>
    <name evidence="3" type="ORF">AMSG_10744</name>
</gene>
<evidence type="ECO:0000256" key="2">
    <source>
        <dbReference type="SAM" id="MobiDB-lite"/>
    </source>
</evidence>
<keyword evidence="1" id="KW-0175">Coiled coil</keyword>
<evidence type="ECO:0000256" key="1">
    <source>
        <dbReference type="SAM" id="Coils"/>
    </source>
</evidence>
<dbReference type="RefSeq" id="XP_013753196.1">
    <property type="nucleotide sequence ID" value="XM_013897742.1"/>
</dbReference>
<keyword evidence="4" id="KW-1185">Reference proteome</keyword>
<accession>A0A0L0DUJ6</accession>
<feature type="coiled-coil region" evidence="1">
    <location>
        <begin position="93"/>
        <end position="124"/>
    </location>
</feature>
<sequence length="347" mass="38140">MASVYSSSPLYAAFETLRAKVTGTDLYQPALQVMRHLVSFPRDQEGADKFWRLMDAVMRTVCDQQHVLTGREGLVFVDAAGGSGAEGDGGGRARAVEEEKSNLVAELLRVSNEYEARIEELEASIGGSGGQPVGVSGTGPVTDDSMVPRPQFEAMETRYRTALSKIKDQIAEKEKLIAVLQQRMRRVMGDVGHDETALAEMSARHASRTEAMRSVLFDDGLPLRHMRSVDETRHVSVPVTDDLALLNALIESPAVFATPSAGQTAGGRHESGRDALDVWLDSNMGAAGVLDTVDHSGHELRRSRRSRRSSRHGHGSSRHRSSRHRSSRRKSRSSGGSRTRRRRRSRD</sequence>
<dbReference type="EMBL" id="GL349496">
    <property type="protein sequence ID" value="KNC55138.1"/>
    <property type="molecule type" value="Genomic_DNA"/>
</dbReference>
<feature type="region of interest" description="Disordered" evidence="2">
    <location>
        <begin position="290"/>
        <end position="347"/>
    </location>
</feature>
<evidence type="ECO:0000313" key="3">
    <source>
        <dbReference type="EMBL" id="KNC55138.1"/>
    </source>
</evidence>
<name>A0A0L0DUJ6_THETB</name>
<dbReference type="GeneID" id="25568896"/>
<organism evidence="3 4">
    <name type="scientific">Thecamonas trahens ATCC 50062</name>
    <dbReference type="NCBI Taxonomy" id="461836"/>
    <lineage>
        <taxon>Eukaryota</taxon>
        <taxon>Apusozoa</taxon>
        <taxon>Apusomonadida</taxon>
        <taxon>Apusomonadidae</taxon>
        <taxon>Thecamonas</taxon>
    </lineage>
</organism>
<dbReference type="AlphaFoldDB" id="A0A0L0DUJ6"/>
<evidence type="ECO:0000313" key="4">
    <source>
        <dbReference type="Proteomes" id="UP000054408"/>
    </source>
</evidence>
<protein>
    <submittedName>
        <fullName evidence="3">Uncharacterized protein</fullName>
    </submittedName>
</protein>
<proteinExistence type="predicted"/>
<reference evidence="3 4" key="1">
    <citation type="submission" date="2010-05" db="EMBL/GenBank/DDBJ databases">
        <title>The Genome Sequence of Thecamonas trahens ATCC 50062.</title>
        <authorList>
            <consortium name="The Broad Institute Genome Sequencing Platform"/>
            <person name="Russ C."/>
            <person name="Cuomo C."/>
            <person name="Shea T."/>
            <person name="Young S.K."/>
            <person name="Zeng Q."/>
            <person name="Koehrsen M."/>
            <person name="Haas B."/>
            <person name="Borodovsky M."/>
            <person name="Guigo R."/>
            <person name="Alvarado L."/>
            <person name="Berlin A."/>
            <person name="Bochicchio J."/>
            <person name="Borenstein D."/>
            <person name="Chapman S."/>
            <person name="Chen Z."/>
            <person name="Freedman E."/>
            <person name="Gellesch M."/>
            <person name="Goldberg J."/>
            <person name="Griggs A."/>
            <person name="Gujja S."/>
            <person name="Heilman E."/>
            <person name="Heiman D."/>
            <person name="Hepburn T."/>
            <person name="Howarth C."/>
            <person name="Jen D."/>
            <person name="Larson L."/>
            <person name="Mehta T."/>
            <person name="Park D."/>
            <person name="Pearson M."/>
            <person name="Roberts A."/>
            <person name="Saif S."/>
            <person name="Shenoy N."/>
            <person name="Sisk P."/>
            <person name="Stolte C."/>
            <person name="Sykes S."/>
            <person name="Thomson T."/>
            <person name="Walk T."/>
            <person name="White J."/>
            <person name="Yandava C."/>
            <person name="Burger G."/>
            <person name="Gray M.W."/>
            <person name="Holland P.W.H."/>
            <person name="King N."/>
            <person name="Lang F.B.F."/>
            <person name="Roger A.J."/>
            <person name="Ruiz-Trillo I."/>
            <person name="Lander E."/>
            <person name="Nusbaum C."/>
        </authorList>
    </citation>
    <scope>NUCLEOTIDE SEQUENCE [LARGE SCALE GENOMIC DNA]</scope>
    <source>
        <strain evidence="3 4">ATCC 50062</strain>
    </source>
</reference>